<accession>A0A8T1VJV9</accession>
<proteinExistence type="predicted"/>
<evidence type="ECO:0008006" key="3">
    <source>
        <dbReference type="Google" id="ProtNLM"/>
    </source>
</evidence>
<dbReference type="AlphaFoldDB" id="A0A8T1VJV9"/>
<protein>
    <recommendedName>
        <fullName evidence="3">Crinkler (CRN) family protein</fullName>
    </recommendedName>
</protein>
<keyword evidence="2" id="KW-1185">Reference proteome</keyword>
<reference evidence="1" key="1">
    <citation type="submission" date="2021-02" db="EMBL/GenBank/DDBJ databases">
        <authorList>
            <person name="Palmer J.M."/>
        </authorList>
    </citation>
    <scope>NUCLEOTIDE SEQUENCE</scope>
    <source>
        <strain evidence="1">SCRP23</strain>
    </source>
</reference>
<gene>
    <name evidence="1" type="ORF">PHYBOEH_010923</name>
</gene>
<dbReference type="OrthoDB" id="116699at2759"/>
<evidence type="ECO:0000313" key="1">
    <source>
        <dbReference type="EMBL" id="KAG7381492.1"/>
    </source>
</evidence>
<dbReference type="EMBL" id="JAGDFL010000781">
    <property type="protein sequence ID" value="KAG7381492.1"/>
    <property type="molecule type" value="Genomic_DNA"/>
</dbReference>
<evidence type="ECO:0000313" key="2">
    <source>
        <dbReference type="Proteomes" id="UP000693981"/>
    </source>
</evidence>
<dbReference type="Proteomes" id="UP000693981">
    <property type="component" value="Unassembled WGS sequence"/>
</dbReference>
<name>A0A8T1VJV9_9STRA</name>
<sequence length="697" mass="78260">MQMTKYEPVATPFIVVENSSGSGKTQMAFNLHATGQCDVFYVLCTSQLDRQQTVYGAFKARTATFRTCIKKDAIKLGDEKGSVADFTGFQSLHVYSFIVAALRGMNEISGLEARRYDVTRALEDRRKKTKKPFVFFLDEFPRVGNRKGYEKTKLKKQARMMRNVFRSFRIIAVASATNGTARDLVSFSKSSRGFSSSGEPIPWCEVVPSLPAFQASMSLDPSFLWIIKHSRPLFAHRAEVYMARNPFERSGKDRLEYLTDMTKELVKTFRQLRERSAEGEFELGQFCMLLCSSYKSTDDVNLIDGHYGCLEERTPFTLVLDIRDELDPNATGLSKLVPGGREPWSFCCRFPLPEEDLLLHLTLMSDHCFPADGGNAANTTVRPLRLPVYNEWRQFNVPYHCYNTNQKTNDGMALEALVAAAVVLASHRGGYYGVKFPDFLGRLLYELGVEDDVNCVKHLPDQLKQDTVIPFLSMPNTEWPVEFLECWRDSGAMFANMIRATNKDQVDFMVPSNKKDGETSLSDERKGHEVPPQAVQGDMFLSGECKDREALSLGTLKQILKRVPKKTNIHLVTVQVLQQHYFTADSTKKLTPDMQSAQSGVMTMASSQAPDEKSKPMSASEYLKQVDLQHADFYRISRSGGVQEFEELMGAKDAGVGVRETGAGKLILFVEVGTITKKRGVGKGAPAKSAKQRKLTR</sequence>
<organism evidence="1 2">
    <name type="scientific">Phytophthora boehmeriae</name>
    <dbReference type="NCBI Taxonomy" id="109152"/>
    <lineage>
        <taxon>Eukaryota</taxon>
        <taxon>Sar</taxon>
        <taxon>Stramenopiles</taxon>
        <taxon>Oomycota</taxon>
        <taxon>Peronosporomycetes</taxon>
        <taxon>Peronosporales</taxon>
        <taxon>Peronosporaceae</taxon>
        <taxon>Phytophthora</taxon>
    </lineage>
</organism>
<comment type="caution">
    <text evidence="1">The sequence shown here is derived from an EMBL/GenBank/DDBJ whole genome shotgun (WGS) entry which is preliminary data.</text>
</comment>